<dbReference type="GO" id="GO:0050661">
    <property type="term" value="F:NADP binding"/>
    <property type="evidence" value="ECO:0007669"/>
    <property type="project" value="InterPro"/>
</dbReference>
<dbReference type="GO" id="GO:0016620">
    <property type="term" value="F:oxidoreductase activity, acting on the aldehyde or oxo group of donors, NAD or NADP as acceptor"/>
    <property type="evidence" value="ECO:0007669"/>
    <property type="project" value="InterPro"/>
</dbReference>
<evidence type="ECO:0000256" key="6">
    <source>
        <dbReference type="PIRSR" id="PIRSR000149-3"/>
    </source>
</evidence>
<dbReference type="CDD" id="cd18126">
    <property type="entry name" value="GAPDH_I_C"/>
    <property type="match status" value="1"/>
</dbReference>
<dbReference type="PRINTS" id="PR00078">
    <property type="entry name" value="G3PDHDRGNASE"/>
</dbReference>
<accession>A0A5B8XDR8</accession>
<feature type="binding site" evidence="6">
    <location>
        <position position="120"/>
    </location>
    <ligand>
        <name>NAD(+)</name>
        <dbReference type="ChEBI" id="CHEBI:57540"/>
    </ligand>
</feature>
<feature type="binding site" evidence="6">
    <location>
        <position position="315"/>
    </location>
    <ligand>
        <name>NAD(+)</name>
        <dbReference type="ChEBI" id="CHEBI:57540"/>
    </ligand>
</feature>
<comment type="similarity">
    <text evidence="1 8">Belongs to the glyceraldehyde-3-phosphate dehydrogenase family.</text>
</comment>
<feature type="binding site" evidence="5">
    <location>
        <begin position="210"/>
        <end position="211"/>
    </location>
    <ligand>
        <name>D-glyceraldehyde 3-phosphate</name>
        <dbReference type="ChEBI" id="CHEBI:59776"/>
    </ligand>
</feature>
<comment type="subunit">
    <text evidence="2">Homotetramer.</text>
</comment>
<dbReference type="CDD" id="cd05214">
    <property type="entry name" value="GAPDH_I_N"/>
    <property type="match status" value="1"/>
</dbReference>
<dbReference type="Gene3D" id="3.30.360.10">
    <property type="entry name" value="Dihydrodipicolinate Reductase, domain 2"/>
    <property type="match status" value="1"/>
</dbReference>
<reference evidence="10 11" key="1">
    <citation type="journal article" date="2019" name="ISME J.">
        <title>Deianiraea, an extracellular bacterium associated with the ciliate Paramecium, suggests an alternative scenario for the evolution of Rickettsiales.</title>
        <authorList>
            <person name="Castelli M."/>
            <person name="Sabaneyeva E."/>
            <person name="Lanzoni O."/>
            <person name="Lebedeva N."/>
            <person name="Floriano A.M."/>
            <person name="Gaiarsa S."/>
            <person name="Benken K."/>
            <person name="Modeo L."/>
            <person name="Bandi C."/>
            <person name="Potekhin A."/>
            <person name="Sassera D."/>
            <person name="Petroni G."/>
        </authorList>
    </citation>
    <scope>NUCLEOTIDE SEQUENCE [LARGE SCALE GENOMIC DNA]</scope>
    <source>
        <strain evidence="10">CyL4-1</strain>
    </source>
</reference>
<evidence type="ECO:0000256" key="5">
    <source>
        <dbReference type="PIRSR" id="PIRSR000149-2"/>
    </source>
</evidence>
<dbReference type="SMART" id="SM00846">
    <property type="entry name" value="Gp_dh_N"/>
    <property type="match status" value="1"/>
</dbReference>
<evidence type="ECO:0000313" key="10">
    <source>
        <dbReference type="EMBL" id="QED23380.1"/>
    </source>
</evidence>
<evidence type="ECO:0000256" key="1">
    <source>
        <dbReference type="ARBA" id="ARBA00007406"/>
    </source>
</evidence>
<proteinExistence type="inferred from homology"/>
<keyword evidence="6" id="KW-0520">NAD</keyword>
<feature type="binding site" evidence="5">
    <location>
        <position position="233"/>
    </location>
    <ligand>
        <name>D-glyceraldehyde 3-phosphate</name>
        <dbReference type="ChEBI" id="CHEBI:59776"/>
    </ligand>
</feature>
<dbReference type="InterPro" id="IPR020828">
    <property type="entry name" value="GlycerAld_3-P_DH_NAD(P)-bd"/>
</dbReference>
<dbReference type="InterPro" id="IPR020831">
    <property type="entry name" value="GlycerAld/Erythrose_P_DH"/>
</dbReference>
<dbReference type="PIRSF" id="PIRSF000149">
    <property type="entry name" value="GAP_DH"/>
    <property type="match status" value="1"/>
</dbReference>
<sequence>MKIAINGFGRIGRCVFRAYFENEKYKNLDICKVNSSLDMKTSLHLLQFDSIFGRFSKKIDILSENKCKIEGKTIEFISEKDPGKINWSGIDIVMECTGVFTEKKKAEIHISSGAKKVMISAPAKEKDVPTIVYGINNHELTPDISVFSIGSCTTNCLAPIAKILDDEFKIVNGFMTTIHSYTGDQNIVDGSHKDLRRARAAAVSMVPTSTGAAKALSLVLPNLEGKLDGSAIRVPTPNVSVVDLVVNVEHETSVEAVNSVFKKYAQNSMSEILEVEERPLVSCDFVKSAYSSNFDALETKVVGKKCIRVLAWYDNEWGFSNRMLDLALLCRA</sequence>
<dbReference type="Pfam" id="PF00044">
    <property type="entry name" value="Gp_dh_N"/>
    <property type="match status" value="1"/>
</dbReference>
<keyword evidence="6" id="KW-0547">Nucleotide-binding</keyword>
<dbReference type="Proteomes" id="UP000321934">
    <property type="component" value="Chromosome"/>
</dbReference>
<keyword evidence="11" id="KW-1185">Reference proteome</keyword>
<dbReference type="GO" id="GO:0006006">
    <property type="term" value="P:glucose metabolic process"/>
    <property type="evidence" value="ECO:0007669"/>
    <property type="project" value="InterPro"/>
</dbReference>
<feature type="binding site" evidence="5">
    <location>
        <begin position="151"/>
        <end position="153"/>
    </location>
    <ligand>
        <name>D-glyceraldehyde 3-phosphate</name>
        <dbReference type="ChEBI" id="CHEBI:59776"/>
    </ligand>
</feature>
<feature type="site" description="Activates thiol group during catalysis" evidence="7">
    <location>
        <position position="179"/>
    </location>
</feature>
<evidence type="ECO:0000313" key="11">
    <source>
        <dbReference type="Proteomes" id="UP000321934"/>
    </source>
</evidence>
<evidence type="ECO:0000256" key="2">
    <source>
        <dbReference type="ARBA" id="ARBA00011881"/>
    </source>
</evidence>
<dbReference type="PANTHER" id="PTHR43148">
    <property type="entry name" value="GLYCERALDEHYDE-3-PHOSPHATE DEHYDROGENASE 2"/>
    <property type="match status" value="1"/>
</dbReference>
<dbReference type="FunFam" id="3.40.50.720:FF:000001">
    <property type="entry name" value="Glyceraldehyde-3-phosphate dehydrogenase"/>
    <property type="match status" value="1"/>
</dbReference>
<dbReference type="AlphaFoldDB" id="A0A5B8XDR8"/>
<dbReference type="Gene3D" id="3.40.50.720">
    <property type="entry name" value="NAD(P)-binding Rossmann-like Domain"/>
    <property type="match status" value="1"/>
</dbReference>
<dbReference type="SUPFAM" id="SSF51735">
    <property type="entry name" value="NAD(P)-binding Rossmann-fold domains"/>
    <property type="match status" value="1"/>
</dbReference>
<feature type="active site" description="Nucleophile" evidence="4">
    <location>
        <position position="152"/>
    </location>
</feature>
<dbReference type="EMBL" id="CP029077">
    <property type="protein sequence ID" value="QED23380.1"/>
    <property type="molecule type" value="Genomic_DNA"/>
</dbReference>
<feature type="binding site" evidence="6">
    <location>
        <begin position="10"/>
        <end position="11"/>
    </location>
    <ligand>
        <name>NAD(+)</name>
        <dbReference type="ChEBI" id="CHEBI:57540"/>
    </ligand>
</feature>
<organism evidence="10 11">
    <name type="scientific">Candidatus Deianiraea vastatrix</name>
    <dbReference type="NCBI Taxonomy" id="2163644"/>
    <lineage>
        <taxon>Bacteria</taxon>
        <taxon>Pseudomonadati</taxon>
        <taxon>Pseudomonadota</taxon>
        <taxon>Alphaproteobacteria</taxon>
        <taxon>Rickettsiales</taxon>
        <taxon>Candidatus Deianiraeaceae</taxon>
        <taxon>Candidatus Deianiraea</taxon>
    </lineage>
</organism>
<evidence type="ECO:0000256" key="8">
    <source>
        <dbReference type="RuleBase" id="RU000397"/>
    </source>
</evidence>
<dbReference type="InterPro" id="IPR006424">
    <property type="entry name" value="Glyceraldehyde-3-P_DH_1"/>
</dbReference>
<evidence type="ECO:0000259" key="9">
    <source>
        <dbReference type="SMART" id="SM00846"/>
    </source>
</evidence>
<gene>
    <name evidence="10" type="ORF">Deia_00585</name>
</gene>
<name>A0A5B8XDR8_9RICK</name>
<keyword evidence="3" id="KW-0560">Oxidoreductase</keyword>
<dbReference type="SUPFAM" id="SSF55347">
    <property type="entry name" value="Glyceraldehyde-3-phosphate dehydrogenase-like, C-terminal domain"/>
    <property type="match status" value="1"/>
</dbReference>
<dbReference type="InterPro" id="IPR036291">
    <property type="entry name" value="NAD(P)-bd_dom_sf"/>
</dbReference>
<evidence type="ECO:0000256" key="4">
    <source>
        <dbReference type="PIRSR" id="PIRSR000149-1"/>
    </source>
</evidence>
<feature type="domain" description="Glyceraldehyde 3-phosphate dehydrogenase NAD(P) binding" evidence="9">
    <location>
        <begin position="1"/>
        <end position="152"/>
    </location>
</feature>
<feature type="binding site" evidence="5">
    <location>
        <position position="182"/>
    </location>
    <ligand>
        <name>D-glyceraldehyde 3-phosphate</name>
        <dbReference type="ChEBI" id="CHEBI:59776"/>
    </ligand>
</feature>
<evidence type="ECO:0000256" key="7">
    <source>
        <dbReference type="PIRSR" id="PIRSR000149-4"/>
    </source>
</evidence>
<dbReference type="GO" id="GO:0051287">
    <property type="term" value="F:NAD binding"/>
    <property type="evidence" value="ECO:0007669"/>
    <property type="project" value="InterPro"/>
</dbReference>
<dbReference type="InterPro" id="IPR020829">
    <property type="entry name" value="GlycerAld_3-P_DH_cat"/>
</dbReference>
<dbReference type="NCBIfam" id="TIGR01534">
    <property type="entry name" value="GAPDH-I"/>
    <property type="match status" value="1"/>
</dbReference>
<protein>
    <submittedName>
        <fullName evidence="10">Glyceraldehyde-3-phosphate dehydrogenase</fullName>
    </submittedName>
</protein>
<evidence type="ECO:0000256" key="3">
    <source>
        <dbReference type="ARBA" id="ARBA00023002"/>
    </source>
</evidence>
<dbReference type="Pfam" id="PF02800">
    <property type="entry name" value="Gp_dh_C"/>
    <property type="match status" value="1"/>
</dbReference>
<dbReference type="FunFam" id="3.30.360.10:FF:000002">
    <property type="entry name" value="Glyceraldehyde-3-phosphate dehydrogenase"/>
    <property type="match status" value="1"/>
</dbReference>